<evidence type="ECO:0000313" key="6">
    <source>
        <dbReference type="Proteomes" id="UP000245998"/>
    </source>
</evidence>
<dbReference type="Pfam" id="PF25888">
    <property type="entry name" value="WHD_DnaB"/>
    <property type="match status" value="1"/>
</dbReference>
<evidence type="ECO:0000256" key="2">
    <source>
        <dbReference type="SAM" id="MobiDB-lite"/>
    </source>
</evidence>
<feature type="region of interest" description="Disordered" evidence="2">
    <location>
        <begin position="403"/>
        <end position="446"/>
    </location>
</feature>
<feature type="compositionally biased region" description="Basic and acidic residues" evidence="2">
    <location>
        <begin position="420"/>
        <end position="438"/>
    </location>
</feature>
<evidence type="ECO:0000259" key="3">
    <source>
        <dbReference type="Pfam" id="PF07261"/>
    </source>
</evidence>
<protein>
    <submittedName>
        <fullName evidence="5">Replication initiation and membrane attachment protein</fullName>
    </submittedName>
</protein>
<sequence>MGNHWKELLPIDHYQVRSNGLMHDFYRKTLTSLYQPLIGAVAYSLYMTLWSQLENEQDWSERATHRSLMNITQLDLKEILLARKKLEGIGLLTTYVKEENGERSYLYQLEVPMSPDNFFNDGALNVYLYNRLGNHQFQQLKRKFTTTTHVEGFTLITAAFNEVYDSLHPSEMRTTESSEISQAMELEEGSAYLKEKTGSSISIAEDFDMEWLEQSLSDLIVPKDALNAEMKDTIKKLVYIYNIEPLQMKQLIESTYVKYDELSAEALRKSTHEWYAVQHQNKLPHLSLRIQPPMYKQQKKKQAETEEEKAMELFESISPYEQLEKMAGGAKPAASDIKIIEGIMFEQNLNPGVVNVLIDYVMRTNDMKMVKAYIEKIAAHWARKNIKTVSEAMALAKSEHRKYQEWSKPATARKKAYSAKNERKDKLPKWMTENKQEPVQDLSDFEQQKRQLEARLKKYSD</sequence>
<comment type="similarity">
    <text evidence="1">Belongs to the DnaB/DnaD family.</text>
</comment>
<feature type="domain" description="DnaB/C C-terminal" evidence="3">
    <location>
        <begin position="332"/>
        <end position="394"/>
    </location>
</feature>
<evidence type="ECO:0000313" key="5">
    <source>
        <dbReference type="EMBL" id="PWA12322.1"/>
    </source>
</evidence>
<dbReference type="Proteomes" id="UP000245998">
    <property type="component" value="Unassembled WGS sequence"/>
</dbReference>
<dbReference type="EMBL" id="QCZG01000010">
    <property type="protein sequence ID" value="PWA12322.1"/>
    <property type="molecule type" value="Genomic_DNA"/>
</dbReference>
<dbReference type="RefSeq" id="WP_116554145.1">
    <property type="nucleotide sequence ID" value="NZ_QCZG01000010.1"/>
</dbReference>
<organism evidence="5 6">
    <name type="scientific">Pueribacillus theae</name>
    <dbReference type="NCBI Taxonomy" id="2171751"/>
    <lineage>
        <taxon>Bacteria</taxon>
        <taxon>Bacillati</taxon>
        <taxon>Bacillota</taxon>
        <taxon>Bacilli</taxon>
        <taxon>Bacillales</taxon>
        <taxon>Bacillaceae</taxon>
        <taxon>Pueribacillus</taxon>
    </lineage>
</organism>
<dbReference type="AlphaFoldDB" id="A0A2U1K4J9"/>
<feature type="domain" description="Replicative helicase loading/DNA remodeling protein DnaB N-terminal winged helix" evidence="4">
    <location>
        <begin position="10"/>
        <end position="251"/>
    </location>
</feature>
<reference evidence="5 6" key="1">
    <citation type="submission" date="2018-04" db="EMBL/GenBank/DDBJ databases">
        <title>Camelliibacillus theae gen. nov., sp. nov., isolated from Pu'er tea.</title>
        <authorList>
            <person name="Niu L."/>
        </authorList>
    </citation>
    <scope>NUCLEOTIDE SEQUENCE [LARGE SCALE GENOMIC DNA]</scope>
    <source>
        <strain evidence="5 6">T8</strain>
    </source>
</reference>
<proteinExistence type="inferred from homology"/>
<dbReference type="InterPro" id="IPR034829">
    <property type="entry name" value="DnaD-like_sf"/>
</dbReference>
<keyword evidence="6" id="KW-1185">Reference proteome</keyword>
<evidence type="ECO:0000256" key="1">
    <source>
        <dbReference type="ARBA" id="ARBA00093462"/>
    </source>
</evidence>
<gene>
    <name evidence="5" type="ORF">DCC39_06810</name>
</gene>
<accession>A0A2U1K4J9</accession>
<dbReference type="Pfam" id="PF07261">
    <property type="entry name" value="DnaB_2"/>
    <property type="match status" value="1"/>
</dbReference>
<name>A0A2U1K4J9_9BACI</name>
<evidence type="ECO:0000259" key="4">
    <source>
        <dbReference type="Pfam" id="PF25888"/>
    </source>
</evidence>
<dbReference type="OrthoDB" id="2082007at2"/>
<comment type="caution">
    <text evidence="5">The sequence shown here is derived from an EMBL/GenBank/DDBJ whole genome shotgun (WGS) entry which is preliminary data.</text>
</comment>
<dbReference type="InterPro" id="IPR058660">
    <property type="entry name" value="WHD_DnaB"/>
</dbReference>
<dbReference type="Gene3D" id="1.10.10.630">
    <property type="entry name" value="DnaD domain-like"/>
    <property type="match status" value="1"/>
</dbReference>
<dbReference type="InterPro" id="IPR006343">
    <property type="entry name" value="DnaB/C_C"/>
</dbReference>